<evidence type="ECO:0000256" key="2">
    <source>
        <dbReference type="ARBA" id="ARBA00022801"/>
    </source>
</evidence>
<evidence type="ECO:0000256" key="3">
    <source>
        <dbReference type="ARBA" id="ARBA00023125"/>
    </source>
</evidence>
<dbReference type="PANTHER" id="PTHR42646">
    <property type="entry name" value="FLAP ENDONUCLEASE XNI"/>
    <property type="match status" value="1"/>
</dbReference>
<comment type="function">
    <text evidence="4">5'-3' exonuclease acting preferentially on double-stranded DNA.</text>
</comment>
<dbReference type="CDD" id="cd09898">
    <property type="entry name" value="H3TH_53EXO"/>
    <property type="match status" value="1"/>
</dbReference>
<comment type="caution">
    <text evidence="7">The sequence shown here is derived from an EMBL/GenBank/DDBJ whole genome shotgun (WGS) entry which is preliminary data.</text>
</comment>
<dbReference type="EMBL" id="JARTFS010000002">
    <property type="protein sequence ID" value="MED4400279.1"/>
    <property type="molecule type" value="Genomic_DNA"/>
</dbReference>
<sequence>MQMTINDFIFEKKEKTIGPCNALIVDGNNLLNRAYYATALNTSRLKTSPDGRYVNGGELFLKMLFRYKTEFNITHLAVMFDKGRGFRQNLFPNYKGTRDKQPEELKGQFPIIETMLHRAGIPVYSDEVYEADDLIASVAYQLQSNMKVYVLSNDKDLLQIVSDQIIQICRDKKVDILFDAEKFKEKYNGLDPIQIIDLKALSGDKSDNIPGIPGVGDTGALKMLHELRNLESIIENFSAYKEFNRYKKKIEEGQELGILSKKLATLVTDLPVINHSDDLLAKWDVEEIIRCCQELGLTTLIKEIRAEKYAI</sequence>
<proteinExistence type="predicted"/>
<dbReference type="SMART" id="SM00475">
    <property type="entry name" value="53EXOc"/>
    <property type="match status" value="1"/>
</dbReference>
<dbReference type="InterPro" id="IPR008918">
    <property type="entry name" value="HhH2"/>
</dbReference>
<dbReference type="RefSeq" id="WP_328014849.1">
    <property type="nucleotide sequence ID" value="NZ_JARTFS010000002.1"/>
</dbReference>
<dbReference type="Pfam" id="PF01367">
    <property type="entry name" value="5_3_exonuc"/>
    <property type="match status" value="1"/>
</dbReference>
<dbReference type="Gene3D" id="3.40.50.1010">
    <property type="entry name" value="5'-nuclease"/>
    <property type="match status" value="1"/>
</dbReference>
<keyword evidence="7" id="KW-0269">Exonuclease</keyword>
<dbReference type="SUPFAM" id="SSF47807">
    <property type="entry name" value="5' to 3' exonuclease, C-terminal subdomain"/>
    <property type="match status" value="1"/>
</dbReference>
<dbReference type="InterPro" id="IPR020046">
    <property type="entry name" value="5-3_exonucl_a-hlix_arch_N"/>
</dbReference>
<evidence type="ECO:0000256" key="4">
    <source>
        <dbReference type="ARBA" id="ARBA00049957"/>
    </source>
</evidence>
<reference evidence="7 8" key="1">
    <citation type="submission" date="2023-03" db="EMBL/GenBank/DDBJ databases">
        <title>Bacillus Genome Sequencing.</title>
        <authorList>
            <person name="Dunlap C."/>
        </authorList>
    </citation>
    <scope>NUCLEOTIDE SEQUENCE [LARGE SCALE GENOMIC DNA]</scope>
    <source>
        <strain evidence="7 8">NRS-1717</strain>
    </source>
</reference>
<feature type="domain" description="5'-3' exonuclease" evidence="6">
    <location>
        <begin position="20"/>
        <end position="281"/>
    </location>
</feature>
<dbReference type="InterPro" id="IPR020045">
    <property type="entry name" value="DNA_polI_H3TH"/>
</dbReference>
<dbReference type="SUPFAM" id="SSF88723">
    <property type="entry name" value="PIN domain-like"/>
    <property type="match status" value="1"/>
</dbReference>
<keyword evidence="8" id="KW-1185">Reference proteome</keyword>
<dbReference type="SMART" id="SM00279">
    <property type="entry name" value="HhH2"/>
    <property type="match status" value="1"/>
</dbReference>
<dbReference type="Pfam" id="PF02739">
    <property type="entry name" value="5_3_exonuc_N"/>
    <property type="match status" value="1"/>
</dbReference>
<dbReference type="InterPro" id="IPR036279">
    <property type="entry name" value="5-3_exonuclease_C_sf"/>
</dbReference>
<organism evidence="7 8">
    <name type="scientific">Metabacillus fastidiosus</name>
    <dbReference type="NCBI Taxonomy" id="1458"/>
    <lineage>
        <taxon>Bacteria</taxon>
        <taxon>Bacillati</taxon>
        <taxon>Bacillota</taxon>
        <taxon>Bacilli</taxon>
        <taxon>Bacillales</taxon>
        <taxon>Bacillaceae</taxon>
        <taxon>Metabacillus</taxon>
    </lineage>
</organism>
<evidence type="ECO:0000313" key="8">
    <source>
        <dbReference type="Proteomes" id="UP001342826"/>
    </source>
</evidence>
<name>A0ABU6NT10_9BACI</name>
<evidence type="ECO:0000259" key="6">
    <source>
        <dbReference type="SMART" id="SM00475"/>
    </source>
</evidence>
<dbReference type="InterPro" id="IPR038969">
    <property type="entry name" value="FEN"/>
</dbReference>
<evidence type="ECO:0000256" key="1">
    <source>
        <dbReference type="ARBA" id="ARBA00022722"/>
    </source>
</evidence>
<gene>
    <name evidence="7" type="ORF">P9271_02760</name>
</gene>
<accession>A0ABU6NT10</accession>
<dbReference type="InterPro" id="IPR002421">
    <property type="entry name" value="5-3_exonuclease"/>
</dbReference>
<evidence type="ECO:0000313" key="7">
    <source>
        <dbReference type="EMBL" id="MED4400279.1"/>
    </source>
</evidence>
<dbReference type="Proteomes" id="UP001342826">
    <property type="component" value="Unassembled WGS sequence"/>
</dbReference>
<dbReference type="Gene3D" id="1.10.150.20">
    <property type="entry name" value="5' to 3' exonuclease, C-terminal subdomain"/>
    <property type="match status" value="1"/>
</dbReference>
<keyword evidence="2" id="KW-0378">Hydrolase</keyword>
<dbReference type="PANTHER" id="PTHR42646:SF2">
    <property type="entry name" value="5'-3' EXONUCLEASE FAMILY PROTEIN"/>
    <property type="match status" value="1"/>
</dbReference>
<keyword evidence="3" id="KW-0238">DNA-binding</keyword>
<keyword evidence="1" id="KW-0540">Nuclease</keyword>
<dbReference type="GO" id="GO:0004527">
    <property type="term" value="F:exonuclease activity"/>
    <property type="evidence" value="ECO:0007669"/>
    <property type="project" value="UniProtKB-KW"/>
</dbReference>
<dbReference type="CDD" id="cd09859">
    <property type="entry name" value="PIN_53EXO"/>
    <property type="match status" value="1"/>
</dbReference>
<protein>
    <recommendedName>
        <fullName evidence="5">5'-3' exonuclease</fullName>
    </recommendedName>
</protein>
<dbReference type="InterPro" id="IPR029060">
    <property type="entry name" value="PIN-like_dom_sf"/>
</dbReference>
<evidence type="ECO:0000256" key="5">
    <source>
        <dbReference type="ARBA" id="ARBA00050026"/>
    </source>
</evidence>